<protein>
    <recommendedName>
        <fullName evidence="4">ABC-2 type transport system permease protein</fullName>
    </recommendedName>
</protein>
<evidence type="ECO:0000256" key="1">
    <source>
        <dbReference type="SAM" id="Phobius"/>
    </source>
</evidence>
<keyword evidence="1" id="KW-0472">Membrane</keyword>
<feature type="transmembrane region" description="Helical" evidence="1">
    <location>
        <begin position="194"/>
        <end position="211"/>
    </location>
</feature>
<feature type="transmembrane region" description="Helical" evidence="1">
    <location>
        <begin position="391"/>
        <end position="416"/>
    </location>
</feature>
<dbReference type="EMBL" id="CP114052">
    <property type="protein sequence ID" value="WAW14548.1"/>
    <property type="molecule type" value="Genomic_DNA"/>
</dbReference>
<feature type="transmembrane region" description="Helical" evidence="1">
    <location>
        <begin position="238"/>
        <end position="261"/>
    </location>
</feature>
<evidence type="ECO:0000313" key="3">
    <source>
        <dbReference type="Proteomes" id="UP001164187"/>
    </source>
</evidence>
<dbReference type="Proteomes" id="UP001164187">
    <property type="component" value="Chromosome"/>
</dbReference>
<feature type="transmembrane region" description="Helical" evidence="1">
    <location>
        <begin position="293"/>
        <end position="315"/>
    </location>
</feature>
<feature type="transmembrane region" description="Helical" evidence="1">
    <location>
        <begin position="126"/>
        <end position="153"/>
    </location>
</feature>
<name>A0ABY7JMG0_9FIRM</name>
<accession>A0ABY7JMG0</accession>
<feature type="transmembrane region" description="Helical" evidence="1">
    <location>
        <begin position="159"/>
        <end position="182"/>
    </location>
</feature>
<keyword evidence="1" id="KW-1133">Transmembrane helix</keyword>
<feature type="transmembrane region" description="Helical" evidence="1">
    <location>
        <begin position="436"/>
        <end position="455"/>
    </location>
</feature>
<keyword evidence="3" id="KW-1185">Reference proteome</keyword>
<sequence length="531" mass="60053">MSKLFRNTGSLAFFTLKRERIKLPLWIIFICAFLVLLVPVYDDLIKTTSNIKSLVDTMKNPAMIAIVGPVFEKKEFTLGSMYANYMLLYSIVMIAIYNIFLISANTRKDEEDGRLELLKSLPLGRLSSISSISIILVLSNLIVAIITCIGLYYISPKLAFLGCLNFSLAIFVSGVLFGAISIFFSQICVNNRSAMGFSFLILLALYFMRAIGDLSNETLSLISPLGLILRTENFVNNYFWPIAIIVLEILVILCISFIIALKRDIGTGLIPQFKGKKHAGYILRGIRTFSIKLTYKTLVLWVALIFSLAAIYGSVFGDMESYINSSDMMKAMFYGAGSGKLVEQFISMFMYIMSIIACIPVLVIINRTIYEEKSKRIDEILTKAVSRNQYLNSYLWICILAIILFQLQISVVFWAVGKQYLGSIPDLDVFLKASLLFVPANFLMLGINVFLIGALPKFAKLNYIYLTYSFFVMYLGKLLDLDNIFKSIVPYGYVVQYPIEKIDLWPSIVMVLVGYLLIKLGYIAYNMRDIQ</sequence>
<reference evidence="2" key="1">
    <citation type="submission" date="2022-12" db="EMBL/GenBank/DDBJ databases">
        <title>Peptostreptococcus.</title>
        <authorList>
            <person name="Lee S.H."/>
        </authorList>
    </citation>
    <scope>NUCLEOTIDE SEQUENCE</scope>
    <source>
        <strain evidence="2">CBA3647</strain>
    </source>
</reference>
<keyword evidence="1" id="KW-0812">Transmembrane</keyword>
<evidence type="ECO:0008006" key="4">
    <source>
        <dbReference type="Google" id="ProtNLM"/>
    </source>
</evidence>
<gene>
    <name evidence="2" type="ORF">O0R46_08075</name>
</gene>
<dbReference type="RefSeq" id="WP_269311245.1">
    <property type="nucleotide sequence ID" value="NZ_CP114052.1"/>
</dbReference>
<feature type="transmembrane region" description="Helical" evidence="1">
    <location>
        <begin position="504"/>
        <end position="525"/>
    </location>
</feature>
<evidence type="ECO:0000313" key="2">
    <source>
        <dbReference type="EMBL" id="WAW14548.1"/>
    </source>
</evidence>
<proteinExistence type="predicted"/>
<feature type="transmembrane region" description="Helical" evidence="1">
    <location>
        <begin position="86"/>
        <end position="105"/>
    </location>
</feature>
<feature type="transmembrane region" description="Helical" evidence="1">
    <location>
        <begin position="348"/>
        <end position="370"/>
    </location>
</feature>
<organism evidence="2 3">
    <name type="scientific">Peptostreptococcus equinus</name>
    <dbReference type="NCBI Taxonomy" id="3003601"/>
    <lineage>
        <taxon>Bacteria</taxon>
        <taxon>Bacillati</taxon>
        <taxon>Bacillota</taxon>
        <taxon>Clostridia</taxon>
        <taxon>Peptostreptococcales</taxon>
        <taxon>Peptostreptococcaceae</taxon>
        <taxon>Peptostreptococcus</taxon>
    </lineage>
</organism>
<feature type="transmembrane region" description="Helical" evidence="1">
    <location>
        <begin position="21"/>
        <end position="41"/>
    </location>
</feature>
<feature type="transmembrane region" description="Helical" evidence="1">
    <location>
        <begin position="462"/>
        <end position="479"/>
    </location>
</feature>